<dbReference type="Proteomes" id="UP000308600">
    <property type="component" value="Unassembled WGS sequence"/>
</dbReference>
<name>A0ACD3ANH2_9AGAR</name>
<keyword evidence="2" id="KW-1185">Reference proteome</keyword>
<evidence type="ECO:0000313" key="1">
    <source>
        <dbReference type="EMBL" id="TFK67076.1"/>
    </source>
</evidence>
<evidence type="ECO:0000313" key="2">
    <source>
        <dbReference type="Proteomes" id="UP000308600"/>
    </source>
</evidence>
<dbReference type="EMBL" id="ML208386">
    <property type="protein sequence ID" value="TFK67076.1"/>
    <property type="molecule type" value="Genomic_DNA"/>
</dbReference>
<gene>
    <name evidence="1" type="ORF">BDN72DRAFT_859432</name>
</gene>
<organism evidence="1 2">
    <name type="scientific">Pluteus cervinus</name>
    <dbReference type="NCBI Taxonomy" id="181527"/>
    <lineage>
        <taxon>Eukaryota</taxon>
        <taxon>Fungi</taxon>
        <taxon>Dikarya</taxon>
        <taxon>Basidiomycota</taxon>
        <taxon>Agaricomycotina</taxon>
        <taxon>Agaricomycetes</taxon>
        <taxon>Agaricomycetidae</taxon>
        <taxon>Agaricales</taxon>
        <taxon>Pluteineae</taxon>
        <taxon>Pluteaceae</taxon>
        <taxon>Pluteus</taxon>
    </lineage>
</organism>
<reference evidence="1 2" key="1">
    <citation type="journal article" date="2019" name="Nat. Ecol. Evol.">
        <title>Megaphylogeny resolves global patterns of mushroom evolution.</title>
        <authorList>
            <person name="Varga T."/>
            <person name="Krizsan K."/>
            <person name="Foldi C."/>
            <person name="Dima B."/>
            <person name="Sanchez-Garcia M."/>
            <person name="Sanchez-Ramirez S."/>
            <person name="Szollosi G.J."/>
            <person name="Szarkandi J.G."/>
            <person name="Papp V."/>
            <person name="Albert L."/>
            <person name="Andreopoulos W."/>
            <person name="Angelini C."/>
            <person name="Antonin V."/>
            <person name="Barry K.W."/>
            <person name="Bougher N.L."/>
            <person name="Buchanan P."/>
            <person name="Buyck B."/>
            <person name="Bense V."/>
            <person name="Catcheside P."/>
            <person name="Chovatia M."/>
            <person name="Cooper J."/>
            <person name="Damon W."/>
            <person name="Desjardin D."/>
            <person name="Finy P."/>
            <person name="Geml J."/>
            <person name="Haridas S."/>
            <person name="Hughes K."/>
            <person name="Justo A."/>
            <person name="Karasinski D."/>
            <person name="Kautmanova I."/>
            <person name="Kiss B."/>
            <person name="Kocsube S."/>
            <person name="Kotiranta H."/>
            <person name="LaButti K.M."/>
            <person name="Lechner B.E."/>
            <person name="Liimatainen K."/>
            <person name="Lipzen A."/>
            <person name="Lukacs Z."/>
            <person name="Mihaltcheva S."/>
            <person name="Morgado L.N."/>
            <person name="Niskanen T."/>
            <person name="Noordeloos M.E."/>
            <person name="Ohm R.A."/>
            <person name="Ortiz-Santana B."/>
            <person name="Ovrebo C."/>
            <person name="Racz N."/>
            <person name="Riley R."/>
            <person name="Savchenko A."/>
            <person name="Shiryaev A."/>
            <person name="Soop K."/>
            <person name="Spirin V."/>
            <person name="Szebenyi C."/>
            <person name="Tomsovsky M."/>
            <person name="Tulloss R.E."/>
            <person name="Uehling J."/>
            <person name="Grigoriev I.V."/>
            <person name="Vagvolgyi C."/>
            <person name="Papp T."/>
            <person name="Martin F.M."/>
            <person name="Miettinen O."/>
            <person name="Hibbett D.S."/>
            <person name="Nagy L.G."/>
        </authorList>
    </citation>
    <scope>NUCLEOTIDE SEQUENCE [LARGE SCALE GENOMIC DNA]</scope>
    <source>
        <strain evidence="1 2">NL-1719</strain>
    </source>
</reference>
<accession>A0ACD3ANH2</accession>
<protein>
    <submittedName>
        <fullName evidence="1">Uncharacterized protein</fullName>
    </submittedName>
</protein>
<sequence>MVDRRVGSIAKDLISVVTKNLCRGFGCVRGFKGVPGGWRCSSRCCEDDGDGLEDNHEWIDLTFLESLKWQCPSLELVELEGADGDVTVCSAGDQEVGNGALFTSWVCRSWRELALQTSALWSSVEEIDVNWVETAVARTRNQPLHLSLDAQWKSYPDLADSADFSCHPWSVYPRYRGEDLNAISFGGTGSSQGPSQFVYADSPLACSVGVVNEVYSTIGDLPGESDLKSEYTYGVLDL</sequence>
<proteinExistence type="predicted"/>